<dbReference type="InterPro" id="IPR032710">
    <property type="entry name" value="NTF2-like_dom_sf"/>
</dbReference>
<keyword evidence="4" id="KW-1185">Reference proteome</keyword>
<comment type="caution">
    <text evidence="3">The sequence shown here is derived from an EMBL/GenBank/DDBJ whole genome shotgun (WGS) entry which is preliminary data.</text>
</comment>
<feature type="chain" id="PRO_5045209878" description="DUF4878 domain-containing protein" evidence="2">
    <location>
        <begin position="28"/>
        <end position="177"/>
    </location>
</feature>
<dbReference type="Proteomes" id="UP001212498">
    <property type="component" value="Unassembled WGS sequence"/>
</dbReference>
<organism evidence="3 4">
    <name type="scientific">Nonomuraea ferruginea</name>
    <dbReference type="NCBI Taxonomy" id="46174"/>
    <lineage>
        <taxon>Bacteria</taxon>
        <taxon>Bacillati</taxon>
        <taxon>Actinomycetota</taxon>
        <taxon>Actinomycetes</taxon>
        <taxon>Streptosporangiales</taxon>
        <taxon>Streptosporangiaceae</taxon>
        <taxon>Nonomuraea</taxon>
    </lineage>
</organism>
<dbReference type="EMBL" id="JAPNUD010000072">
    <property type="protein sequence ID" value="MDA0643653.1"/>
    <property type="molecule type" value="Genomic_DNA"/>
</dbReference>
<feature type="signal peptide" evidence="2">
    <location>
        <begin position="1"/>
        <end position="27"/>
    </location>
</feature>
<gene>
    <name evidence="3" type="ORF">OUY24_23755</name>
</gene>
<evidence type="ECO:0000256" key="2">
    <source>
        <dbReference type="SAM" id="SignalP"/>
    </source>
</evidence>
<dbReference type="RefSeq" id="WP_271277877.1">
    <property type="nucleotide sequence ID" value="NZ_BAABFD010000001.1"/>
</dbReference>
<dbReference type="PROSITE" id="PS51257">
    <property type="entry name" value="PROKAR_LIPOPROTEIN"/>
    <property type="match status" value="1"/>
</dbReference>
<reference evidence="3 4" key="1">
    <citation type="submission" date="2022-11" db="EMBL/GenBank/DDBJ databases">
        <title>Nonomuraea corallina sp. nov., a new species of the genus Nonomuraea isolated from sea side sediment in Thai sea.</title>
        <authorList>
            <person name="Ngamcharungchit C."/>
            <person name="Matsumoto A."/>
            <person name="Suriyachadkun C."/>
            <person name="Panbangred W."/>
            <person name="Inahashi Y."/>
            <person name="Intra B."/>
        </authorList>
    </citation>
    <scope>NUCLEOTIDE SEQUENCE [LARGE SCALE GENOMIC DNA]</scope>
    <source>
        <strain evidence="3 4">DSM 43553</strain>
    </source>
</reference>
<dbReference type="Gene3D" id="3.10.450.50">
    <property type="match status" value="1"/>
</dbReference>
<evidence type="ECO:0000256" key="1">
    <source>
        <dbReference type="SAM" id="MobiDB-lite"/>
    </source>
</evidence>
<dbReference type="SUPFAM" id="SSF54427">
    <property type="entry name" value="NTF2-like"/>
    <property type="match status" value="1"/>
</dbReference>
<evidence type="ECO:0000313" key="3">
    <source>
        <dbReference type="EMBL" id="MDA0643653.1"/>
    </source>
</evidence>
<accession>A0ABT4T392</accession>
<evidence type="ECO:0000313" key="4">
    <source>
        <dbReference type="Proteomes" id="UP001212498"/>
    </source>
</evidence>
<feature type="compositionally biased region" description="Low complexity" evidence="1">
    <location>
        <begin position="55"/>
        <end position="69"/>
    </location>
</feature>
<protein>
    <recommendedName>
        <fullName evidence="5">DUF4878 domain-containing protein</fullName>
    </recommendedName>
</protein>
<evidence type="ECO:0008006" key="5">
    <source>
        <dbReference type="Google" id="ProtNLM"/>
    </source>
</evidence>
<feature type="compositionally biased region" description="Polar residues" evidence="1">
    <location>
        <begin position="40"/>
        <end position="50"/>
    </location>
</feature>
<proteinExistence type="predicted"/>
<name>A0ABT4T392_9ACTN</name>
<feature type="region of interest" description="Disordered" evidence="1">
    <location>
        <begin position="30"/>
        <end position="71"/>
    </location>
</feature>
<sequence>MSMKFLRRGVLLAMVVPALLTAGCAAGGTGQAMKGAASPASPTGTETGMTESPMPGETGTATPTETGKGSPRSVVEKFYQALASGNGEQAAKMFTSDGVAAVQGQETAEGTQALTELFKGQQGGGGTPSIEESETMGKSAFVFASSGQGAEATRGFFLLMKDNDSWKIDRYMSNSAS</sequence>
<keyword evidence="2" id="KW-0732">Signal</keyword>